<keyword evidence="4" id="KW-1185">Reference proteome</keyword>
<evidence type="ECO:0000256" key="1">
    <source>
        <dbReference type="SAM" id="MobiDB-lite"/>
    </source>
</evidence>
<organism evidence="3 4">
    <name type="scientific">Streptomyces pratens</name>
    <dbReference type="NCBI Taxonomy" id="887456"/>
    <lineage>
        <taxon>Bacteria</taxon>
        <taxon>Bacillati</taxon>
        <taxon>Actinomycetota</taxon>
        <taxon>Actinomycetes</taxon>
        <taxon>Kitasatosporales</taxon>
        <taxon>Streptomycetaceae</taxon>
        <taxon>Streptomyces</taxon>
    </lineage>
</organism>
<keyword evidence="2" id="KW-0732">Signal</keyword>
<proteinExistence type="predicted"/>
<feature type="signal peptide" evidence="2">
    <location>
        <begin position="1"/>
        <end position="32"/>
    </location>
</feature>
<feature type="chain" id="PRO_5047225892" evidence="2">
    <location>
        <begin position="33"/>
        <end position="136"/>
    </location>
</feature>
<feature type="region of interest" description="Disordered" evidence="1">
    <location>
        <begin position="48"/>
        <end position="76"/>
    </location>
</feature>
<evidence type="ECO:0000313" key="3">
    <source>
        <dbReference type="EMBL" id="MFC6058302.1"/>
    </source>
</evidence>
<sequence length="136" mass="13971">MSARTRTTLGAMAVLTSLTVAAPIAISTAAHADVSNPRVSVSGTVSCLRQGDNSSPTRVSIATQSPQATSRSTSISTEDTDALYGLTFNNIPKSGTSASATVTCQDVDGNESSFTVPLRVIRPALANAMVLTRNLA</sequence>
<protein>
    <submittedName>
        <fullName evidence="3">Uncharacterized protein</fullName>
    </submittedName>
</protein>
<dbReference type="RefSeq" id="WP_386400923.1">
    <property type="nucleotide sequence ID" value="NZ_JBHSPT010000052.1"/>
</dbReference>
<dbReference type="Proteomes" id="UP001596242">
    <property type="component" value="Unassembled WGS sequence"/>
</dbReference>
<evidence type="ECO:0000313" key="4">
    <source>
        <dbReference type="Proteomes" id="UP001596242"/>
    </source>
</evidence>
<accession>A0ABW1M5A8</accession>
<dbReference type="EMBL" id="JBHSPT010000052">
    <property type="protein sequence ID" value="MFC6058302.1"/>
    <property type="molecule type" value="Genomic_DNA"/>
</dbReference>
<evidence type="ECO:0000256" key="2">
    <source>
        <dbReference type="SAM" id="SignalP"/>
    </source>
</evidence>
<comment type="caution">
    <text evidence="3">The sequence shown here is derived from an EMBL/GenBank/DDBJ whole genome shotgun (WGS) entry which is preliminary data.</text>
</comment>
<gene>
    <name evidence="3" type="ORF">ACFP50_23430</name>
</gene>
<reference evidence="4" key="1">
    <citation type="journal article" date="2019" name="Int. J. Syst. Evol. Microbiol.">
        <title>The Global Catalogue of Microorganisms (GCM) 10K type strain sequencing project: providing services to taxonomists for standard genome sequencing and annotation.</title>
        <authorList>
            <consortium name="The Broad Institute Genomics Platform"/>
            <consortium name="The Broad Institute Genome Sequencing Center for Infectious Disease"/>
            <person name="Wu L."/>
            <person name="Ma J."/>
        </authorList>
    </citation>
    <scope>NUCLEOTIDE SEQUENCE [LARGE SCALE GENOMIC DNA]</scope>
    <source>
        <strain evidence="4">JCM 12763</strain>
    </source>
</reference>
<name>A0ABW1M5A8_9ACTN</name>